<dbReference type="RefSeq" id="WP_176063074.1">
    <property type="nucleotide sequence ID" value="NZ_BJTG01000002.1"/>
</dbReference>
<dbReference type="PANTHER" id="PTHR46268">
    <property type="entry name" value="STRESS RESPONSE PROTEIN NHAX"/>
    <property type="match status" value="1"/>
</dbReference>
<keyword evidence="2" id="KW-0963">Cytoplasm</keyword>
<comment type="similarity">
    <text evidence="1 2">Belongs to the universal stress protein A family.</text>
</comment>
<feature type="domain" description="UspA" evidence="3">
    <location>
        <begin position="7"/>
        <end position="144"/>
    </location>
</feature>
<accession>A0A7I9VIM6</accession>
<dbReference type="PANTHER" id="PTHR46268:SF6">
    <property type="entry name" value="UNIVERSAL STRESS PROTEIN UP12"/>
    <property type="match status" value="1"/>
</dbReference>
<dbReference type="AlphaFoldDB" id="A0A7I9VIM6"/>
<dbReference type="Pfam" id="PF00582">
    <property type="entry name" value="Usp"/>
    <property type="match status" value="1"/>
</dbReference>
<dbReference type="Gene3D" id="3.40.50.620">
    <property type="entry name" value="HUPs"/>
    <property type="match status" value="1"/>
</dbReference>
<dbReference type="SUPFAM" id="SSF52402">
    <property type="entry name" value="Adenine nucleotide alpha hydrolases-like"/>
    <property type="match status" value="1"/>
</dbReference>
<evidence type="ECO:0000259" key="3">
    <source>
        <dbReference type="Pfam" id="PF00582"/>
    </source>
</evidence>
<dbReference type="EMBL" id="BJTG01000002">
    <property type="protein sequence ID" value="GEJ55990.1"/>
    <property type="molecule type" value="Genomic_DNA"/>
</dbReference>
<protein>
    <recommendedName>
        <fullName evidence="2">Universal stress protein</fullName>
    </recommendedName>
</protein>
<dbReference type="CDD" id="cd00293">
    <property type="entry name" value="USP-like"/>
    <property type="match status" value="1"/>
</dbReference>
<evidence type="ECO:0000313" key="4">
    <source>
        <dbReference type="EMBL" id="GEJ55990.1"/>
    </source>
</evidence>
<name>A0A7I9VIM6_9BACT</name>
<dbReference type="GO" id="GO:0005737">
    <property type="term" value="C:cytoplasm"/>
    <property type="evidence" value="ECO:0007669"/>
    <property type="project" value="UniProtKB-SubCell"/>
</dbReference>
<dbReference type="Proteomes" id="UP000503640">
    <property type="component" value="Unassembled WGS sequence"/>
</dbReference>
<organism evidence="4 5">
    <name type="scientific">Anaeromyxobacter diazotrophicus</name>
    <dbReference type="NCBI Taxonomy" id="2590199"/>
    <lineage>
        <taxon>Bacteria</taxon>
        <taxon>Pseudomonadati</taxon>
        <taxon>Myxococcota</taxon>
        <taxon>Myxococcia</taxon>
        <taxon>Myxococcales</taxon>
        <taxon>Cystobacterineae</taxon>
        <taxon>Anaeromyxobacteraceae</taxon>
        <taxon>Anaeromyxobacter</taxon>
    </lineage>
</organism>
<evidence type="ECO:0000256" key="1">
    <source>
        <dbReference type="ARBA" id="ARBA00008791"/>
    </source>
</evidence>
<reference evidence="5" key="1">
    <citation type="journal article" date="2020" name="Appl. Environ. Microbiol.">
        <title>Diazotrophic Anaeromyxobacter Isolates from Soils.</title>
        <authorList>
            <person name="Masuda Y."/>
            <person name="Yamanaka H."/>
            <person name="Xu Z.X."/>
            <person name="Shiratori Y."/>
            <person name="Aono T."/>
            <person name="Amachi S."/>
            <person name="Senoo K."/>
            <person name="Itoh H."/>
        </authorList>
    </citation>
    <scope>NUCLEOTIDE SEQUENCE [LARGE SCALE GENOMIC DNA]</scope>
    <source>
        <strain evidence="5">R267</strain>
    </source>
</reference>
<dbReference type="InterPro" id="IPR006016">
    <property type="entry name" value="UspA"/>
</dbReference>
<dbReference type="InterPro" id="IPR006015">
    <property type="entry name" value="Universal_stress_UspA"/>
</dbReference>
<gene>
    <name evidence="4" type="ORF">AMYX_07310</name>
</gene>
<sequence>MTDWEMILCGVDFSPASQHALELAMDLTRRHRCQLTIAHVYEPPTASATDVLVAPPELFDQAVREAERELERLRAQAAAATDRPVRSEILMGRPAETLVQWAREHPCDLIVVATHGRSGLKRLVLGSVAEKVVRAAPCSVLVAR</sequence>
<dbReference type="InterPro" id="IPR014729">
    <property type="entry name" value="Rossmann-like_a/b/a_fold"/>
</dbReference>
<dbReference type="PRINTS" id="PR01438">
    <property type="entry name" value="UNVRSLSTRESS"/>
</dbReference>
<dbReference type="PIRSF" id="PIRSF006276">
    <property type="entry name" value="UspA"/>
    <property type="match status" value="1"/>
</dbReference>
<evidence type="ECO:0000313" key="5">
    <source>
        <dbReference type="Proteomes" id="UP000503640"/>
    </source>
</evidence>
<evidence type="ECO:0000256" key="2">
    <source>
        <dbReference type="PIRNR" id="PIRNR006276"/>
    </source>
</evidence>
<keyword evidence="5" id="KW-1185">Reference proteome</keyword>
<comment type="caution">
    <text evidence="4">The sequence shown here is derived from an EMBL/GenBank/DDBJ whole genome shotgun (WGS) entry which is preliminary data.</text>
</comment>
<proteinExistence type="inferred from homology"/>
<comment type="subcellular location">
    <subcellularLocation>
        <location evidence="2">Cytoplasm</location>
    </subcellularLocation>
</comment>